<keyword evidence="4 5" id="KW-0472">Membrane</keyword>
<comment type="subcellular location">
    <subcellularLocation>
        <location evidence="1">Membrane</location>
        <topology evidence="1">Multi-pass membrane protein</topology>
    </subcellularLocation>
</comment>
<protein>
    <submittedName>
        <fullName evidence="7">Major facilitator superfamily transporter</fullName>
    </submittedName>
</protein>
<feature type="transmembrane region" description="Helical" evidence="5">
    <location>
        <begin position="299"/>
        <end position="329"/>
    </location>
</feature>
<dbReference type="PANTHER" id="PTHR23502:SF50">
    <property type="entry name" value="TRANSPORTER, PUTATIVE (AFU_ORTHOLOGUE AFUA_5G00430)-RELATED"/>
    <property type="match status" value="1"/>
</dbReference>
<evidence type="ECO:0000256" key="5">
    <source>
        <dbReference type="SAM" id="Phobius"/>
    </source>
</evidence>
<feature type="transmembrane region" description="Helical" evidence="5">
    <location>
        <begin position="172"/>
        <end position="192"/>
    </location>
</feature>
<feature type="transmembrane region" description="Helical" evidence="5">
    <location>
        <begin position="349"/>
        <end position="371"/>
    </location>
</feature>
<dbReference type="Gene3D" id="1.20.1720.10">
    <property type="entry name" value="Multidrug resistance protein D"/>
    <property type="match status" value="2"/>
</dbReference>
<evidence type="ECO:0000256" key="1">
    <source>
        <dbReference type="ARBA" id="ARBA00004141"/>
    </source>
</evidence>
<dbReference type="PROSITE" id="PS50850">
    <property type="entry name" value="MFS"/>
    <property type="match status" value="1"/>
</dbReference>
<feature type="transmembrane region" description="Helical" evidence="5">
    <location>
        <begin position="133"/>
        <end position="160"/>
    </location>
</feature>
<dbReference type="InterPro" id="IPR036259">
    <property type="entry name" value="MFS_trans_sf"/>
</dbReference>
<dbReference type="Pfam" id="PF07690">
    <property type="entry name" value="MFS_1"/>
    <property type="match status" value="1"/>
</dbReference>
<dbReference type="GO" id="GO:0005886">
    <property type="term" value="C:plasma membrane"/>
    <property type="evidence" value="ECO:0007669"/>
    <property type="project" value="TreeGrafter"/>
</dbReference>
<feature type="transmembrane region" description="Helical" evidence="5">
    <location>
        <begin position="42"/>
        <end position="64"/>
    </location>
</feature>
<evidence type="ECO:0000313" key="8">
    <source>
        <dbReference type="Proteomes" id="UP000031192"/>
    </source>
</evidence>
<sequence length="540" mass="59593">MAAKNPPGTVQLTGPDTKIILHPKPTDDYDDPLNWSTRRKTLHFGIVIWYTSATFLLLEAPHVSYTSLQADFAISDNELALERSLNFVSLGLTGIILIPLAYRYGRRPMYLMSSLLQVLASLWIANISTKYEYFMSSIIAGAAASVSQTLVPMTITDLFFMHQFATMNGMYLFAQGTGAFLAPIMAGFIIELGGWRWAFRWIAAVLGVTFLLIFILLEESTFVPSPPGGDVEVELDDENFFFHRPVSWISATEPVDLVDINRTMTISTTKAIQLPPPPKTWKQRFALITKTKRPIKKRFITPFIIIISFPAITYAAITYGSVMAWLSIYQHVTAVKLFQTPYNFSSFNMGIFGLAPFIGHTLGSVVVSALNDRWIVYLAHKNGGIYHPEMRLWLAIPGAILTCAGIIIYGIAIAKVASLPIIGLGFGLFGLGFSICLDVALAYITDCYHNMIGDALVGITFIRNLIGAVLGFAMIPWIRGMGILNTFIVVAATAAIVLLIPVPMIIWGKKARAATAAKYEHYSLAAIPPASLKKLMEDWS</sequence>
<keyword evidence="3 5" id="KW-1133">Transmembrane helix</keyword>
<dbReference type="SUPFAM" id="SSF103473">
    <property type="entry name" value="MFS general substrate transporter"/>
    <property type="match status" value="1"/>
</dbReference>
<keyword evidence="8" id="KW-1185">Reference proteome</keyword>
<dbReference type="AlphaFoldDB" id="A0A0B4GJ36"/>
<feature type="transmembrane region" description="Helical" evidence="5">
    <location>
        <begin position="198"/>
        <end position="217"/>
    </location>
</feature>
<dbReference type="GO" id="GO:0022857">
    <property type="term" value="F:transmembrane transporter activity"/>
    <property type="evidence" value="ECO:0007669"/>
    <property type="project" value="InterPro"/>
</dbReference>
<evidence type="ECO:0000256" key="4">
    <source>
        <dbReference type="ARBA" id="ARBA00023136"/>
    </source>
</evidence>
<feature type="domain" description="Major facilitator superfamily (MFS) profile" evidence="6">
    <location>
        <begin position="38"/>
        <end position="509"/>
    </location>
</feature>
<evidence type="ECO:0000259" key="6">
    <source>
        <dbReference type="PROSITE" id="PS50850"/>
    </source>
</evidence>
<dbReference type="HOGENOM" id="CLU_008455_13_3_1"/>
<dbReference type="EMBL" id="AZNH01000083">
    <property type="protein sequence ID" value="KID82513.1"/>
    <property type="molecule type" value="Genomic_DNA"/>
</dbReference>
<dbReference type="OrthoDB" id="5215911at2759"/>
<dbReference type="PANTHER" id="PTHR23502">
    <property type="entry name" value="MAJOR FACILITATOR SUPERFAMILY"/>
    <property type="match status" value="1"/>
</dbReference>
<proteinExistence type="predicted"/>
<evidence type="ECO:0000256" key="2">
    <source>
        <dbReference type="ARBA" id="ARBA00022692"/>
    </source>
</evidence>
<gene>
    <name evidence="7" type="ORF">MGU_10154</name>
</gene>
<evidence type="ECO:0000313" key="7">
    <source>
        <dbReference type="EMBL" id="KID82513.1"/>
    </source>
</evidence>
<dbReference type="InterPro" id="IPR011701">
    <property type="entry name" value="MFS"/>
</dbReference>
<organism evidence="7 8">
    <name type="scientific">Metarhizium guizhouense (strain ARSEF 977)</name>
    <dbReference type="NCBI Taxonomy" id="1276136"/>
    <lineage>
        <taxon>Eukaryota</taxon>
        <taxon>Fungi</taxon>
        <taxon>Dikarya</taxon>
        <taxon>Ascomycota</taxon>
        <taxon>Pezizomycotina</taxon>
        <taxon>Sordariomycetes</taxon>
        <taxon>Hypocreomycetidae</taxon>
        <taxon>Hypocreales</taxon>
        <taxon>Clavicipitaceae</taxon>
        <taxon>Metarhizium</taxon>
    </lineage>
</organism>
<dbReference type="Proteomes" id="UP000031192">
    <property type="component" value="Unassembled WGS sequence"/>
</dbReference>
<feature type="transmembrane region" description="Helical" evidence="5">
    <location>
        <begin position="484"/>
        <end position="508"/>
    </location>
</feature>
<name>A0A0B4GJ36_METGA</name>
<accession>A0A0B4GJ36</accession>
<feature type="transmembrane region" description="Helical" evidence="5">
    <location>
        <begin position="84"/>
        <end position="102"/>
    </location>
</feature>
<reference evidence="7 8" key="1">
    <citation type="journal article" date="2014" name="Proc. Natl. Acad. Sci. U.S.A.">
        <title>Trajectory and genomic determinants of fungal-pathogen speciation and host adaptation.</title>
        <authorList>
            <person name="Hu X."/>
            <person name="Xiao G."/>
            <person name="Zheng P."/>
            <person name="Shang Y."/>
            <person name="Su Y."/>
            <person name="Zhang X."/>
            <person name="Liu X."/>
            <person name="Zhan S."/>
            <person name="St Leger R.J."/>
            <person name="Wang C."/>
        </authorList>
    </citation>
    <scope>NUCLEOTIDE SEQUENCE [LARGE SCALE GENOMIC DNA]</scope>
    <source>
        <strain evidence="7 8">ARSEF 977</strain>
    </source>
</reference>
<keyword evidence="2 5" id="KW-0812">Transmembrane</keyword>
<feature type="transmembrane region" description="Helical" evidence="5">
    <location>
        <begin position="109"/>
        <end position="127"/>
    </location>
</feature>
<feature type="transmembrane region" description="Helical" evidence="5">
    <location>
        <begin position="419"/>
        <end position="444"/>
    </location>
</feature>
<feature type="transmembrane region" description="Helical" evidence="5">
    <location>
        <begin position="392"/>
        <end position="413"/>
    </location>
</feature>
<dbReference type="InterPro" id="IPR020846">
    <property type="entry name" value="MFS_dom"/>
</dbReference>
<feature type="transmembrane region" description="Helical" evidence="5">
    <location>
        <begin position="456"/>
        <end position="478"/>
    </location>
</feature>
<comment type="caution">
    <text evidence="7">The sequence shown here is derived from an EMBL/GenBank/DDBJ whole genome shotgun (WGS) entry which is preliminary data.</text>
</comment>
<evidence type="ECO:0000256" key="3">
    <source>
        <dbReference type="ARBA" id="ARBA00022989"/>
    </source>
</evidence>